<dbReference type="Gene3D" id="1.10.287.470">
    <property type="entry name" value="Helix hairpin bin"/>
    <property type="match status" value="1"/>
</dbReference>
<comment type="similarity">
    <text evidence="1">Belongs to the membrane fusion protein (MFP) (TC 8.A.1) family.</text>
</comment>
<dbReference type="InterPro" id="IPR058637">
    <property type="entry name" value="YknX-like_C"/>
</dbReference>
<dbReference type="Gene3D" id="2.40.50.100">
    <property type="match status" value="1"/>
</dbReference>
<accession>A0A327JNI3</accession>
<evidence type="ECO:0000256" key="1">
    <source>
        <dbReference type="ARBA" id="ARBA00009477"/>
    </source>
</evidence>
<dbReference type="InterPro" id="IPR006143">
    <property type="entry name" value="RND_pump_MFP"/>
</dbReference>
<name>A0A327JNI3_9HYPH</name>
<evidence type="ECO:0000313" key="5">
    <source>
        <dbReference type="Proteomes" id="UP000249299"/>
    </source>
</evidence>
<dbReference type="Proteomes" id="UP000249299">
    <property type="component" value="Unassembled WGS sequence"/>
</dbReference>
<evidence type="ECO:0000259" key="3">
    <source>
        <dbReference type="Pfam" id="PF25989"/>
    </source>
</evidence>
<dbReference type="GO" id="GO:0015562">
    <property type="term" value="F:efflux transmembrane transporter activity"/>
    <property type="evidence" value="ECO:0007669"/>
    <property type="project" value="TreeGrafter"/>
</dbReference>
<dbReference type="Pfam" id="PF25954">
    <property type="entry name" value="Beta-barrel_RND_2"/>
    <property type="match status" value="1"/>
</dbReference>
<dbReference type="SUPFAM" id="SSF111369">
    <property type="entry name" value="HlyD-like secretion proteins"/>
    <property type="match status" value="1"/>
</dbReference>
<feature type="domain" description="YknX-like C-terminal permuted SH3-like" evidence="3">
    <location>
        <begin position="272"/>
        <end position="340"/>
    </location>
</feature>
<dbReference type="NCBIfam" id="TIGR01730">
    <property type="entry name" value="RND_mfp"/>
    <property type="match status" value="1"/>
</dbReference>
<keyword evidence="5" id="KW-1185">Reference proteome</keyword>
<proteinExistence type="inferred from homology"/>
<feature type="domain" description="CusB-like beta-barrel" evidence="2">
    <location>
        <begin position="196"/>
        <end position="267"/>
    </location>
</feature>
<reference evidence="4 5" key="1">
    <citation type="submission" date="2017-07" db="EMBL/GenBank/DDBJ databases">
        <title>Draft Genome Sequences of Select Purple Nonsulfur Bacteria.</title>
        <authorList>
            <person name="Lasarre B."/>
            <person name="Mckinlay J.B."/>
        </authorList>
    </citation>
    <scope>NUCLEOTIDE SEQUENCE [LARGE SCALE GENOMIC DNA]</scope>
    <source>
        <strain evidence="4 5">DSM 11290</strain>
    </source>
</reference>
<evidence type="ECO:0000259" key="2">
    <source>
        <dbReference type="Pfam" id="PF25954"/>
    </source>
</evidence>
<evidence type="ECO:0000313" key="4">
    <source>
        <dbReference type="EMBL" id="RAI24978.1"/>
    </source>
</evidence>
<comment type="caution">
    <text evidence="4">The sequence shown here is derived from an EMBL/GenBank/DDBJ whole genome shotgun (WGS) entry which is preliminary data.</text>
</comment>
<organism evidence="4 5">
    <name type="scientific">Rhodobium orientis</name>
    <dbReference type="NCBI Taxonomy" id="34017"/>
    <lineage>
        <taxon>Bacteria</taxon>
        <taxon>Pseudomonadati</taxon>
        <taxon>Pseudomonadota</taxon>
        <taxon>Alphaproteobacteria</taxon>
        <taxon>Hyphomicrobiales</taxon>
        <taxon>Rhodobiaceae</taxon>
        <taxon>Rhodobium</taxon>
    </lineage>
</organism>
<protein>
    <submittedName>
        <fullName evidence="4">Uncharacterized protein</fullName>
    </submittedName>
</protein>
<gene>
    <name evidence="4" type="ORF">CH339_20315</name>
</gene>
<dbReference type="Gene3D" id="2.40.420.20">
    <property type="match status" value="1"/>
</dbReference>
<sequence>MIVCLLAVAGCQEEETPPAPRPVVSEVLTLTPTNARSWVGTVQSRSEADLAFQVLGRVAERPVDVGDVVEEGDVVARLDTASLVAAERSAEAALGQAEARQRTARDALTRTRALFERKVASEANLEAAVQALAVARSEVDRARSALVQAADRRDNATLRASTHAVVTKTYVSPGATVSAGERVLRIARTDDLEAVIDLPEPAIATINKNAAFVVGLAAAPRVTADGRLAYIEPVAEAATRTRRVHITLDSPPPSFRLGSLVSASLKTGKDAVLSLPISAVFERDGQTTVWRVVRPENRVEAVTVELGQEFAERVRLTSGLSQGNEVVTRGVHSLQDGTIVGKRIGD</sequence>
<dbReference type="EMBL" id="NPEV01000060">
    <property type="protein sequence ID" value="RAI24978.1"/>
    <property type="molecule type" value="Genomic_DNA"/>
</dbReference>
<dbReference type="GO" id="GO:1990281">
    <property type="term" value="C:efflux pump complex"/>
    <property type="evidence" value="ECO:0007669"/>
    <property type="project" value="TreeGrafter"/>
</dbReference>
<dbReference type="Gene3D" id="2.40.30.170">
    <property type="match status" value="1"/>
</dbReference>
<dbReference type="PANTHER" id="PTHR30469">
    <property type="entry name" value="MULTIDRUG RESISTANCE PROTEIN MDTA"/>
    <property type="match status" value="1"/>
</dbReference>
<dbReference type="Pfam" id="PF25989">
    <property type="entry name" value="YknX_C"/>
    <property type="match status" value="1"/>
</dbReference>
<dbReference type="PANTHER" id="PTHR30469:SF15">
    <property type="entry name" value="HLYD FAMILY OF SECRETION PROTEINS"/>
    <property type="match status" value="1"/>
</dbReference>
<dbReference type="AlphaFoldDB" id="A0A327JNI3"/>
<dbReference type="InterPro" id="IPR058792">
    <property type="entry name" value="Beta-barrel_RND_2"/>
</dbReference>